<sequence length="115" mass="12510">MAFTTICTKDAVSEGGMGLFQAGRKSVLLIWPEGGELKAYRGRCPHADMPLSEATFNGKTVTCPHHMWGFDGMNGKCVTHLVRNALHPYEMRVEGDEIQVDVGPTRPPRAGAEPA</sequence>
<organism evidence="6 7">
    <name type="scientific">Methylosinus trichosporium (strain ATCC 35070 / NCIMB 11131 / UNIQEM 75 / OB3b)</name>
    <dbReference type="NCBI Taxonomy" id="595536"/>
    <lineage>
        <taxon>Bacteria</taxon>
        <taxon>Pseudomonadati</taxon>
        <taxon>Pseudomonadota</taxon>
        <taxon>Alphaproteobacteria</taxon>
        <taxon>Hyphomicrobiales</taxon>
        <taxon>Methylocystaceae</taxon>
        <taxon>Methylosinus</taxon>
    </lineage>
</organism>
<evidence type="ECO:0000256" key="1">
    <source>
        <dbReference type="ARBA" id="ARBA00022714"/>
    </source>
</evidence>
<gene>
    <name evidence="6" type="ORF">CQW49_01860</name>
</gene>
<dbReference type="PROSITE" id="PS51296">
    <property type="entry name" value="RIESKE"/>
    <property type="match status" value="1"/>
</dbReference>
<protein>
    <submittedName>
        <fullName evidence="6">Ferredoxin</fullName>
    </submittedName>
</protein>
<dbReference type="Proteomes" id="UP000230709">
    <property type="component" value="Chromosome"/>
</dbReference>
<feature type="domain" description="Rieske" evidence="5">
    <location>
        <begin position="4"/>
        <end position="100"/>
    </location>
</feature>
<proteinExistence type="predicted"/>
<evidence type="ECO:0000256" key="2">
    <source>
        <dbReference type="ARBA" id="ARBA00022723"/>
    </source>
</evidence>
<keyword evidence="2" id="KW-0479">Metal-binding</keyword>
<dbReference type="RefSeq" id="WP_003615850.1">
    <property type="nucleotide sequence ID" value="NZ_ADVE02000001.1"/>
</dbReference>
<evidence type="ECO:0000313" key="6">
    <source>
        <dbReference type="EMBL" id="ATQ66777.1"/>
    </source>
</evidence>
<keyword evidence="4" id="KW-0411">Iron-sulfur</keyword>
<evidence type="ECO:0000259" key="5">
    <source>
        <dbReference type="PROSITE" id="PS51296"/>
    </source>
</evidence>
<dbReference type="InterPro" id="IPR017941">
    <property type="entry name" value="Rieske_2Fe-2S"/>
</dbReference>
<evidence type="ECO:0000256" key="4">
    <source>
        <dbReference type="ARBA" id="ARBA00023014"/>
    </source>
</evidence>
<evidence type="ECO:0000256" key="3">
    <source>
        <dbReference type="ARBA" id="ARBA00023004"/>
    </source>
</evidence>
<keyword evidence="3" id="KW-0408">Iron</keyword>
<dbReference type="AlphaFoldDB" id="A0A2D2CVL5"/>
<dbReference type="GO" id="GO:0051537">
    <property type="term" value="F:2 iron, 2 sulfur cluster binding"/>
    <property type="evidence" value="ECO:0007669"/>
    <property type="project" value="UniProtKB-KW"/>
</dbReference>
<keyword evidence="1" id="KW-0001">2Fe-2S</keyword>
<dbReference type="SUPFAM" id="SSF50022">
    <property type="entry name" value="ISP domain"/>
    <property type="match status" value="1"/>
</dbReference>
<reference evidence="7" key="1">
    <citation type="submission" date="2017-10" db="EMBL/GenBank/DDBJ databases">
        <title>Completed PacBio SMRT sequence of Methylosinus trichosporium OB3b reveals presence of a third large plasmid.</title>
        <authorList>
            <person name="Charles T.C."/>
            <person name="Lynch M.D.J."/>
            <person name="Heil J.R."/>
            <person name="Cheng J."/>
        </authorList>
    </citation>
    <scope>NUCLEOTIDE SEQUENCE [LARGE SCALE GENOMIC DNA]</scope>
    <source>
        <strain evidence="7">OB3b</strain>
    </source>
</reference>
<dbReference type="InterPro" id="IPR036922">
    <property type="entry name" value="Rieske_2Fe-2S_sf"/>
</dbReference>
<name>A0A2D2CVL5_METT3</name>
<accession>A0A2D2CVL5</accession>
<dbReference type="Pfam" id="PF00355">
    <property type="entry name" value="Rieske"/>
    <property type="match status" value="1"/>
</dbReference>
<keyword evidence="7" id="KW-1185">Reference proteome</keyword>
<dbReference type="STRING" id="595536.GCA_000178815_00572"/>
<dbReference type="GO" id="GO:0046872">
    <property type="term" value="F:metal ion binding"/>
    <property type="evidence" value="ECO:0007669"/>
    <property type="project" value="UniProtKB-KW"/>
</dbReference>
<dbReference type="EMBL" id="CP023737">
    <property type="protein sequence ID" value="ATQ66777.1"/>
    <property type="molecule type" value="Genomic_DNA"/>
</dbReference>
<evidence type="ECO:0000313" key="7">
    <source>
        <dbReference type="Proteomes" id="UP000230709"/>
    </source>
</evidence>
<dbReference type="KEGG" id="mtw:CQW49_01860"/>
<dbReference type="Gene3D" id="2.102.10.10">
    <property type="entry name" value="Rieske [2Fe-2S] iron-sulphur domain"/>
    <property type="match status" value="1"/>
</dbReference>